<proteinExistence type="predicted"/>
<dbReference type="RefSeq" id="WP_087582868.1">
    <property type="nucleotide sequence ID" value="NZ_NDYN01000003.1"/>
</dbReference>
<evidence type="ECO:0000313" key="3">
    <source>
        <dbReference type="Proteomes" id="UP000196317"/>
    </source>
</evidence>
<name>A0A1Y5MIF1_9BACT</name>
<organism evidence="2 3">
    <name type="scientific">Campylobacter concisus</name>
    <dbReference type="NCBI Taxonomy" id="199"/>
    <lineage>
        <taxon>Bacteria</taxon>
        <taxon>Pseudomonadati</taxon>
        <taxon>Campylobacterota</taxon>
        <taxon>Epsilonproteobacteria</taxon>
        <taxon>Campylobacterales</taxon>
        <taxon>Campylobacteraceae</taxon>
        <taxon>Campylobacter</taxon>
    </lineage>
</organism>
<evidence type="ECO:0000256" key="1">
    <source>
        <dbReference type="SAM" id="SignalP"/>
    </source>
</evidence>
<evidence type="ECO:0000313" key="2">
    <source>
        <dbReference type="EMBL" id="OUT08356.1"/>
    </source>
</evidence>
<feature type="signal peptide" evidence="1">
    <location>
        <begin position="1"/>
        <end position="22"/>
    </location>
</feature>
<reference evidence="2 3" key="1">
    <citation type="submission" date="2017-04" db="EMBL/GenBank/DDBJ databases">
        <title>Complete genome of Campylobacter concisus ATCC 33237T and draft genomes for an additional eight well characterized C. concisus strains.</title>
        <authorList>
            <person name="Cornelius A.J."/>
            <person name="Miller W.G."/>
            <person name="Lastovica A.J."/>
            <person name="On S.L."/>
            <person name="French N.P."/>
            <person name="Vandenberg O."/>
            <person name="Biggs P.J."/>
        </authorList>
    </citation>
    <scope>NUCLEOTIDE SEQUENCE [LARGE SCALE GENOMIC DNA]</scope>
    <source>
        <strain evidence="2 3">CCUG 19995</strain>
    </source>
</reference>
<feature type="chain" id="PRO_5012305933" evidence="1">
    <location>
        <begin position="23"/>
        <end position="235"/>
    </location>
</feature>
<comment type="caution">
    <text evidence="2">The sequence shown here is derived from an EMBL/GenBank/DDBJ whole genome shotgun (WGS) entry which is preliminary data.</text>
</comment>
<dbReference type="EMBL" id="NDYN01000003">
    <property type="protein sequence ID" value="OUT08356.1"/>
    <property type="molecule type" value="Genomic_DNA"/>
</dbReference>
<sequence>MKTINKIILFYLVLFMSPALFAEQTAKHCFNEYLDSKARFINENKFDKFDFSGIIADTRTKFLGYIGADYQRLHINFSSVKKVSKTRYIVSGEYKITTEARPFNGEIQITKIKKYANLNYGVDDFMKGKINAQGIALASYFLKGDGGFQAKGQMLIKWYINSDQRLAYDDISEDEDMYANDLFCGECKVGKAQTKPCAWGHYRIPNSGDLDVGAGEFSPSPKYLNNGWSDFNKDE</sequence>
<dbReference type="AlphaFoldDB" id="A0A1Y5MIF1"/>
<dbReference type="Proteomes" id="UP000196317">
    <property type="component" value="Unassembled WGS sequence"/>
</dbReference>
<protein>
    <submittedName>
        <fullName evidence="2">Uncharacterized protein</fullName>
    </submittedName>
</protein>
<keyword evidence="1" id="KW-0732">Signal</keyword>
<gene>
    <name evidence="2" type="ORF">B9N65_03755</name>
</gene>
<accession>A0A1Y5MIF1</accession>